<dbReference type="AlphaFoldDB" id="A0A919R7V8"/>
<name>A0A919R7V8_9ACTN</name>
<dbReference type="InterPro" id="IPR003838">
    <property type="entry name" value="ABC3_permease_C"/>
</dbReference>
<organism evidence="8 9">
    <name type="scientific">Sphaerisporangium rufum</name>
    <dbReference type="NCBI Taxonomy" id="1381558"/>
    <lineage>
        <taxon>Bacteria</taxon>
        <taxon>Bacillati</taxon>
        <taxon>Actinomycetota</taxon>
        <taxon>Actinomycetes</taxon>
        <taxon>Streptosporangiales</taxon>
        <taxon>Streptosporangiaceae</taxon>
        <taxon>Sphaerisporangium</taxon>
    </lineage>
</organism>
<evidence type="ECO:0000256" key="5">
    <source>
        <dbReference type="ARBA" id="ARBA00023136"/>
    </source>
</evidence>
<reference evidence="8" key="1">
    <citation type="submission" date="2021-01" db="EMBL/GenBank/DDBJ databases">
        <title>Whole genome shotgun sequence of Sphaerisporangium rufum NBRC 109079.</title>
        <authorList>
            <person name="Komaki H."/>
            <person name="Tamura T."/>
        </authorList>
    </citation>
    <scope>NUCLEOTIDE SEQUENCE</scope>
    <source>
        <strain evidence="8">NBRC 109079</strain>
    </source>
</reference>
<evidence type="ECO:0000256" key="4">
    <source>
        <dbReference type="ARBA" id="ARBA00022989"/>
    </source>
</evidence>
<protein>
    <recommendedName>
        <fullName evidence="7">ABC3 transporter permease C-terminal domain-containing protein</fullName>
    </recommendedName>
</protein>
<feature type="transmembrane region" description="Helical" evidence="6">
    <location>
        <begin position="567"/>
        <end position="588"/>
    </location>
</feature>
<evidence type="ECO:0000256" key="2">
    <source>
        <dbReference type="ARBA" id="ARBA00022475"/>
    </source>
</evidence>
<proteinExistence type="predicted"/>
<dbReference type="EMBL" id="BOOU01000094">
    <property type="protein sequence ID" value="GII81291.1"/>
    <property type="molecule type" value="Genomic_DNA"/>
</dbReference>
<feature type="transmembrane region" description="Helical" evidence="6">
    <location>
        <begin position="844"/>
        <end position="873"/>
    </location>
</feature>
<evidence type="ECO:0000256" key="6">
    <source>
        <dbReference type="SAM" id="Phobius"/>
    </source>
</evidence>
<feature type="transmembrane region" description="Helical" evidence="6">
    <location>
        <begin position="893"/>
        <end position="914"/>
    </location>
</feature>
<keyword evidence="3 6" id="KW-0812">Transmembrane</keyword>
<feature type="transmembrane region" description="Helical" evidence="6">
    <location>
        <begin position="383"/>
        <end position="409"/>
    </location>
</feature>
<feature type="transmembrane region" description="Helical" evidence="6">
    <location>
        <begin position="801"/>
        <end position="823"/>
    </location>
</feature>
<dbReference type="Pfam" id="PF02687">
    <property type="entry name" value="FtsX"/>
    <property type="match status" value="1"/>
</dbReference>
<comment type="subcellular location">
    <subcellularLocation>
        <location evidence="1">Cell membrane</location>
        <topology evidence="1">Multi-pass membrane protein</topology>
    </subcellularLocation>
</comment>
<feature type="transmembrane region" description="Helical" evidence="6">
    <location>
        <begin position="462"/>
        <end position="482"/>
    </location>
</feature>
<evidence type="ECO:0000256" key="1">
    <source>
        <dbReference type="ARBA" id="ARBA00004651"/>
    </source>
</evidence>
<feature type="transmembrane region" description="Helical" evidence="6">
    <location>
        <begin position="342"/>
        <end position="363"/>
    </location>
</feature>
<keyword evidence="4 6" id="KW-1133">Transmembrane helix</keyword>
<feature type="domain" description="ABC3 transporter permease C-terminal" evidence="7">
    <location>
        <begin position="802"/>
        <end position="914"/>
    </location>
</feature>
<keyword evidence="2" id="KW-1003">Cell membrane</keyword>
<evidence type="ECO:0000313" key="8">
    <source>
        <dbReference type="EMBL" id="GII81291.1"/>
    </source>
</evidence>
<dbReference type="RefSeq" id="WP_203993337.1">
    <property type="nucleotide sequence ID" value="NZ_BOOU01000094.1"/>
</dbReference>
<feature type="transmembrane region" description="Helical" evidence="6">
    <location>
        <begin position="415"/>
        <end position="441"/>
    </location>
</feature>
<feature type="transmembrane region" description="Helical" evidence="6">
    <location>
        <begin position="520"/>
        <end position="542"/>
    </location>
</feature>
<evidence type="ECO:0000313" key="9">
    <source>
        <dbReference type="Proteomes" id="UP000655287"/>
    </source>
</evidence>
<evidence type="ECO:0000259" key="7">
    <source>
        <dbReference type="Pfam" id="PF02687"/>
    </source>
</evidence>
<dbReference type="GO" id="GO:0005886">
    <property type="term" value="C:plasma membrane"/>
    <property type="evidence" value="ECO:0007669"/>
    <property type="project" value="UniProtKB-SubCell"/>
</dbReference>
<accession>A0A919R7V8</accession>
<sequence>MSPRIRPPAPHWPSVRGRALADAGPLLLAAAVVAVVTLLAGAVPPLLAATADDAVRDAVRRAGEDADVLVHAELQRDDGPYGGRLRTPRLAEEVDDLRERVVDEIGPAMRAALRPPVASVSSPVLRVTDGSVLRTLQLVYLAADPRAGGGPRVTWVAGGPPGPSAAGAADPDREVPYDGPPWPVQVGLSEADAAALGVRPGDRIPLKDEEKRDKDVRVSGIFRAADVAEQAWRPVPWLLRPVPGVDGTGTTRLGALLSRDSLPDARLAFEQQDTQRTVRFSPDPGRLTTGLATSITANVVNLKAESGSSGDFTGPPRWQTRLDAVLRDAGTQIAAGYAQASVLLAGVLAAAVLVLLLAADLLVRRRGPALAAARRRGAGLPDLGSELLLESTAVTLAAAAAGFLVAGLVAPGVAWGWAVPVVLAAVAAGPGFGTLAAARATGDRRVPANRSARRWNLRTAQLRRGALEAAVLVAAVAALVALRQRGILPPGGGGDPAAAAVPAAAGSGTDGGTLPASAPALGVLAGALVLLRLLPAGTGLALRRSLRSRRPLAVFGAARAAATSARALPLLVMVTGTALATFALTLAATAERGLADGAWRTVGADARLDALRADAAATAALARRIGAAPGVRLAVAGQVTDGARVAAAGSVIVSPRLVVVDAAAYRELLATTPLPDAPDLARLGAPAAGGVPVLVRSGDGGMRPGMRMELRRDGGAPAIPLAAVGDAPAVDGADDVVLVDAAALAAAGLPVAANTVWATGPGAARAVAANAAGADAVSRENVLRARRDAPLTAGLLRLARAAAVVLSLLGLLGLVVGAAASAPERWRTLTRLRTLGLRPRDARWVAAGELLPAVLAAAVAGPLLGLLFARLTLGPLALRLLTGQPADPVLVPPWWPLAVVAAALPVAVAVLVPAESALRRRRRMSEVLRAGEG</sequence>
<gene>
    <name evidence="8" type="ORF">Sru01_62730</name>
</gene>
<evidence type="ECO:0000256" key="3">
    <source>
        <dbReference type="ARBA" id="ARBA00022692"/>
    </source>
</evidence>
<keyword evidence="9" id="KW-1185">Reference proteome</keyword>
<keyword evidence="5 6" id="KW-0472">Membrane</keyword>
<comment type="caution">
    <text evidence="8">The sequence shown here is derived from an EMBL/GenBank/DDBJ whole genome shotgun (WGS) entry which is preliminary data.</text>
</comment>
<dbReference type="Proteomes" id="UP000655287">
    <property type="component" value="Unassembled WGS sequence"/>
</dbReference>